<evidence type="ECO:0000256" key="1">
    <source>
        <dbReference type="SAM" id="MobiDB-lite"/>
    </source>
</evidence>
<organism evidence="2 3">
    <name type="scientific">Bosea lupini</name>
    <dbReference type="NCBI Taxonomy" id="1036779"/>
    <lineage>
        <taxon>Bacteria</taxon>
        <taxon>Pseudomonadati</taxon>
        <taxon>Pseudomonadota</taxon>
        <taxon>Alphaproteobacteria</taxon>
        <taxon>Hyphomicrobiales</taxon>
        <taxon>Boseaceae</taxon>
        <taxon>Bosea</taxon>
    </lineage>
</organism>
<evidence type="ECO:0008006" key="4">
    <source>
        <dbReference type="Google" id="ProtNLM"/>
    </source>
</evidence>
<evidence type="ECO:0000313" key="3">
    <source>
        <dbReference type="Proteomes" id="UP000199664"/>
    </source>
</evidence>
<gene>
    <name evidence="2" type="ORF">SAMN04515666_11936</name>
</gene>
<sequence length="391" mass="42039">MSAALLGLALKAKLHSQTRKMVLIKLVDCCQEDGTRIYPSLATIAEDAECSVPTARRVMQTFCRVGLLRKVRDGGAGAKSTNHYEMDVEMLARLRRPELWPALEAAALHDPAPDSDEDDAAGHAPDAGSDQQDKASPGANKGITVEGYHGDSLPNPAEGYHPDDTQPLSRNLSYEREGAGASAAGPASEREPDGKPVPSFDDFLEAYPFARGDNRVKQRAAWEAIAFDQRAAAIDGIGAFIAERKAGGIKGRLSSEVYLQGRNWIGLEAKAAQRKASEATGAPVVVNGWTRDWWLLLFDRIKAGKPPGFWVSQADAGKPLGSNGGELAAAAKRIGDLGAYRCDGPEIDAWRPWLAAKGARIPPFKGEFRVFLPSPMPPGGKRDDGDDEVKF</sequence>
<accession>A0A1H8AF28</accession>
<feature type="region of interest" description="Disordered" evidence="1">
    <location>
        <begin position="109"/>
        <end position="198"/>
    </location>
</feature>
<protein>
    <recommendedName>
        <fullName evidence="4">Helix-turn-helix domain-containing protein</fullName>
    </recommendedName>
</protein>
<dbReference type="EMBL" id="FOAN01000019">
    <property type="protein sequence ID" value="SEM69340.1"/>
    <property type="molecule type" value="Genomic_DNA"/>
</dbReference>
<dbReference type="OrthoDB" id="7864318at2"/>
<dbReference type="Gene3D" id="1.10.10.10">
    <property type="entry name" value="Winged helix-like DNA-binding domain superfamily/Winged helix DNA-binding domain"/>
    <property type="match status" value="1"/>
</dbReference>
<dbReference type="InterPro" id="IPR036388">
    <property type="entry name" value="WH-like_DNA-bd_sf"/>
</dbReference>
<reference evidence="3" key="1">
    <citation type="submission" date="2016-10" db="EMBL/GenBank/DDBJ databases">
        <authorList>
            <person name="Varghese N."/>
            <person name="Submissions S."/>
        </authorList>
    </citation>
    <scope>NUCLEOTIDE SEQUENCE [LARGE SCALE GENOMIC DNA]</scope>
    <source>
        <strain evidence="3">LMG 26383,CCUG 61248,R- 45681</strain>
    </source>
</reference>
<evidence type="ECO:0000313" key="2">
    <source>
        <dbReference type="EMBL" id="SEM69340.1"/>
    </source>
</evidence>
<dbReference type="Proteomes" id="UP000199664">
    <property type="component" value="Unassembled WGS sequence"/>
</dbReference>
<dbReference type="STRING" id="1036779.SAMN04515666_11936"/>
<dbReference type="AlphaFoldDB" id="A0A1H8AF28"/>
<name>A0A1H8AF28_9HYPH</name>
<keyword evidence="3" id="KW-1185">Reference proteome</keyword>
<proteinExistence type="predicted"/>
<dbReference type="RefSeq" id="WP_091843524.1">
    <property type="nucleotide sequence ID" value="NZ_FOAN01000019.1"/>
</dbReference>